<name>A0ACB0F663_RANTA</name>
<evidence type="ECO:0000313" key="1">
    <source>
        <dbReference type="EMBL" id="CAI9707774.1"/>
    </source>
</evidence>
<protein>
    <submittedName>
        <fullName evidence="1">Uncharacterized protein</fullName>
    </submittedName>
</protein>
<dbReference type="Proteomes" id="UP001162501">
    <property type="component" value="Chromosome 31"/>
</dbReference>
<organism evidence="1 2">
    <name type="scientific">Rangifer tarandus platyrhynchus</name>
    <name type="common">Svalbard reindeer</name>
    <dbReference type="NCBI Taxonomy" id="3082113"/>
    <lineage>
        <taxon>Eukaryota</taxon>
        <taxon>Metazoa</taxon>
        <taxon>Chordata</taxon>
        <taxon>Craniata</taxon>
        <taxon>Vertebrata</taxon>
        <taxon>Euteleostomi</taxon>
        <taxon>Mammalia</taxon>
        <taxon>Eutheria</taxon>
        <taxon>Laurasiatheria</taxon>
        <taxon>Artiodactyla</taxon>
        <taxon>Ruminantia</taxon>
        <taxon>Pecora</taxon>
        <taxon>Cervidae</taxon>
        <taxon>Odocoileinae</taxon>
        <taxon>Rangifer</taxon>
    </lineage>
</organism>
<dbReference type="EMBL" id="OX596115">
    <property type="protein sequence ID" value="CAI9707774.1"/>
    <property type="molecule type" value="Genomic_DNA"/>
</dbReference>
<gene>
    <name evidence="1" type="ORF">MRATA1EN3_LOCUS18987</name>
</gene>
<accession>A0ACB0F663</accession>
<reference evidence="1" key="1">
    <citation type="submission" date="2023-05" db="EMBL/GenBank/DDBJ databases">
        <authorList>
            <consortium name="ELIXIR-Norway"/>
        </authorList>
    </citation>
    <scope>NUCLEOTIDE SEQUENCE</scope>
</reference>
<sequence length="96" mass="10556">MGFLSGPLRPSQEPAPPIAIRPALLLQGPPTPGRVEGAYWKKHLSRKRRRSVSPRSGIDPQKRNAAPPPAQPFLIGCLSWAGRKNLGFHWLFGIEA</sequence>
<proteinExistence type="predicted"/>
<evidence type="ECO:0000313" key="2">
    <source>
        <dbReference type="Proteomes" id="UP001162501"/>
    </source>
</evidence>